<dbReference type="Proteomes" id="UP000030742">
    <property type="component" value="Unassembled WGS sequence"/>
</dbReference>
<name>U4UPB6_DENPD</name>
<organism evidence="2 3">
    <name type="scientific">Dendroctonus ponderosae</name>
    <name type="common">Mountain pine beetle</name>
    <dbReference type="NCBI Taxonomy" id="77166"/>
    <lineage>
        <taxon>Eukaryota</taxon>
        <taxon>Metazoa</taxon>
        <taxon>Ecdysozoa</taxon>
        <taxon>Arthropoda</taxon>
        <taxon>Hexapoda</taxon>
        <taxon>Insecta</taxon>
        <taxon>Pterygota</taxon>
        <taxon>Neoptera</taxon>
        <taxon>Endopterygota</taxon>
        <taxon>Coleoptera</taxon>
        <taxon>Polyphaga</taxon>
        <taxon>Cucujiformia</taxon>
        <taxon>Curculionidae</taxon>
        <taxon>Scolytinae</taxon>
        <taxon>Dendroctonus</taxon>
    </lineage>
</organism>
<proteinExistence type="predicted"/>
<evidence type="ECO:0000313" key="3">
    <source>
        <dbReference type="Proteomes" id="UP000030742"/>
    </source>
</evidence>
<accession>U4UPB6</accession>
<feature type="signal peptide" evidence="1">
    <location>
        <begin position="1"/>
        <end position="15"/>
    </location>
</feature>
<dbReference type="AlphaFoldDB" id="U4UPB6"/>
<dbReference type="STRING" id="77166.U4UPB6"/>
<sequence length="213" mass="24557">LLSLLILTLGSRQLAEISGLSRSSVLKVLNLHKYHPYHLSLHQELHGDDFQIRVIFCQWAHERIELNPNFLNRVCFSDECSFTNYGAVNRHNMHYWGADIRTGCAQRPWTINVWCGILGEKLIGPYIIEGNLTGECYRNLLQNELSILLEDVDFQLRQIVASEVLNRSFKDQWIGSAGPISWPARSPDLTSSDFFCGVFLKEKFMKLYLQVVR</sequence>
<evidence type="ECO:0000256" key="1">
    <source>
        <dbReference type="SAM" id="SignalP"/>
    </source>
</evidence>
<protein>
    <submittedName>
        <fullName evidence="2">Uncharacterized protein</fullName>
    </submittedName>
</protein>
<feature type="non-terminal residue" evidence="2">
    <location>
        <position position="1"/>
    </location>
</feature>
<gene>
    <name evidence="2" type="ORF">D910_12234</name>
</gene>
<reference evidence="2 3" key="1">
    <citation type="journal article" date="2013" name="Genome Biol.">
        <title>Draft genome of the mountain pine beetle, Dendroctonus ponderosae Hopkins, a major forest pest.</title>
        <authorList>
            <person name="Keeling C.I."/>
            <person name="Yuen M.M."/>
            <person name="Liao N.Y."/>
            <person name="Docking T.R."/>
            <person name="Chan S.K."/>
            <person name="Taylor G.A."/>
            <person name="Palmquist D.L."/>
            <person name="Jackman S.D."/>
            <person name="Nguyen A."/>
            <person name="Li M."/>
            <person name="Henderson H."/>
            <person name="Janes J.K."/>
            <person name="Zhao Y."/>
            <person name="Pandoh P."/>
            <person name="Moore R."/>
            <person name="Sperling F.A."/>
            <person name="Huber D.P."/>
            <person name="Birol I."/>
            <person name="Jones S.J."/>
            <person name="Bohlmann J."/>
        </authorList>
    </citation>
    <scope>NUCLEOTIDE SEQUENCE</scope>
</reference>
<dbReference type="PANTHER" id="PTHR47326:SF1">
    <property type="entry name" value="HTH PSQ-TYPE DOMAIN-CONTAINING PROTEIN"/>
    <property type="match status" value="1"/>
</dbReference>
<dbReference type="PANTHER" id="PTHR47326">
    <property type="entry name" value="TRANSPOSABLE ELEMENT TC3 TRANSPOSASE-LIKE PROTEIN"/>
    <property type="match status" value="1"/>
</dbReference>
<dbReference type="Gene3D" id="3.30.420.10">
    <property type="entry name" value="Ribonuclease H-like superfamily/Ribonuclease H"/>
    <property type="match status" value="1"/>
</dbReference>
<dbReference type="GO" id="GO:0003676">
    <property type="term" value="F:nucleic acid binding"/>
    <property type="evidence" value="ECO:0007669"/>
    <property type="project" value="InterPro"/>
</dbReference>
<keyword evidence="1" id="KW-0732">Signal</keyword>
<dbReference type="InterPro" id="IPR036397">
    <property type="entry name" value="RNaseH_sf"/>
</dbReference>
<dbReference type="EMBL" id="KB632402">
    <property type="protein sequence ID" value="ERL94962.1"/>
    <property type="molecule type" value="Genomic_DNA"/>
</dbReference>
<feature type="non-terminal residue" evidence="2">
    <location>
        <position position="213"/>
    </location>
</feature>
<evidence type="ECO:0000313" key="2">
    <source>
        <dbReference type="EMBL" id="ERL94962.1"/>
    </source>
</evidence>
<feature type="chain" id="PRO_5013266178" evidence="1">
    <location>
        <begin position="16"/>
        <end position="213"/>
    </location>
</feature>